<dbReference type="AlphaFoldDB" id="A0A0P7YJR9"/>
<organism evidence="1 2">
    <name type="scientific">Algoriphagus marincola HL-49</name>
    <dbReference type="NCBI Taxonomy" id="1305737"/>
    <lineage>
        <taxon>Bacteria</taxon>
        <taxon>Pseudomonadati</taxon>
        <taxon>Bacteroidota</taxon>
        <taxon>Cytophagia</taxon>
        <taxon>Cytophagales</taxon>
        <taxon>Cyclobacteriaceae</taxon>
        <taxon>Algoriphagus</taxon>
    </lineage>
</organism>
<accession>A0A0P7YJR9</accession>
<name>A0A0P7YJR9_9BACT</name>
<dbReference type="PATRIC" id="fig|1305737.6.peg.2664"/>
<evidence type="ECO:0000313" key="2">
    <source>
        <dbReference type="Proteomes" id="UP000050421"/>
    </source>
</evidence>
<sequence length="416" mass="48457">MSDFHRQRLLSGIRESHQVPIQADWAYAVRKQARLILLPLFREVIVGWRIEKTGKRPIITGLASELFLGFFKSGSIHLSTHAQLEKVISKFLESLSKSETGILKFYSLSKESEVEELIQEVLDRDESENTTLEEDEKEAGKRFLDRIQQLDQDELIGFLMGEVGEIENILSDSDLEMDLDTEAINRINESFSNYLDLPYGEVSLIQKPIEEWNYWEKVSKEEPETVGKKVHTKNGLEWVECWLFPNGELKAKGNLEDPEERDRATIQVIREELSSILQGIHDQLKTRYHILNNQVHYTFFTKRKSLDNILPSEGIQFFIDQIEAHGSDDFEPGINLDIRRLHNKALQEWGTQISLGIEERYWLTEDEEYEFKVWVFSLAGEEIPLETQFSEEQKEAITQSILGHIHHTFQLDYESK</sequence>
<gene>
    <name evidence="1" type="ORF">HLUCCX10_03525</name>
</gene>
<protein>
    <submittedName>
        <fullName evidence="1">Uncharacterized protein</fullName>
    </submittedName>
</protein>
<proteinExistence type="predicted"/>
<dbReference type="Proteomes" id="UP000050421">
    <property type="component" value="Unassembled WGS sequence"/>
</dbReference>
<dbReference type="EMBL" id="LJXT01000014">
    <property type="protein sequence ID" value="KPQ19165.1"/>
    <property type="molecule type" value="Genomic_DNA"/>
</dbReference>
<reference evidence="1 2" key="1">
    <citation type="submission" date="2015-09" db="EMBL/GenBank/DDBJ databases">
        <title>Identification and resolution of microdiversity through metagenomic sequencing of parallel consortia.</title>
        <authorList>
            <person name="Nelson W.C."/>
            <person name="Romine M.F."/>
            <person name="Lindemann S.R."/>
        </authorList>
    </citation>
    <scope>NUCLEOTIDE SEQUENCE [LARGE SCALE GENOMIC DNA]</scope>
    <source>
        <strain evidence="1">HL-49</strain>
    </source>
</reference>
<dbReference type="STRING" id="1305737.GCA_000526355_01467"/>
<comment type="caution">
    <text evidence="1">The sequence shown here is derived from an EMBL/GenBank/DDBJ whole genome shotgun (WGS) entry which is preliminary data.</text>
</comment>
<dbReference type="OrthoDB" id="823467at2"/>
<evidence type="ECO:0000313" key="1">
    <source>
        <dbReference type="EMBL" id="KPQ19165.1"/>
    </source>
</evidence>